<sequence length="265" mass="27726">MVDVVCSARRRLTHGFAPDAAAALGVYEPAHVAQRAGTGWAVPPLGRVMCEAGATADAARSPGRRSMGEIVAFPPSRVGLGMGIVQLQRADGAVGHALDVRRDRVLIPQREDLVDVGANVLRQFQNGVEVVLADPLARRVVFSGEMANVPGQQSDVELDLVEGGGSQLDAVAGENAAASDACWCAATYRIEAFAKPQGVQRQFEAIGAGVLVERAVAALMKVFLKAGNRSSAGGVGGGNRHKGLLWEGHETGPGREARRSLSSFE</sequence>
<gene>
    <name evidence="2" type="ORF">AAL_08036</name>
</gene>
<feature type="region of interest" description="Disordered" evidence="1">
    <location>
        <begin position="234"/>
        <end position="265"/>
    </location>
</feature>
<name>A0A167W717_9HYPO</name>
<evidence type="ECO:0000256" key="1">
    <source>
        <dbReference type="SAM" id="MobiDB-lite"/>
    </source>
</evidence>
<organism evidence="2 3">
    <name type="scientific">Moelleriella libera RCEF 2490</name>
    <dbReference type="NCBI Taxonomy" id="1081109"/>
    <lineage>
        <taxon>Eukaryota</taxon>
        <taxon>Fungi</taxon>
        <taxon>Dikarya</taxon>
        <taxon>Ascomycota</taxon>
        <taxon>Pezizomycotina</taxon>
        <taxon>Sordariomycetes</taxon>
        <taxon>Hypocreomycetidae</taxon>
        <taxon>Hypocreales</taxon>
        <taxon>Clavicipitaceae</taxon>
        <taxon>Moelleriella</taxon>
    </lineage>
</organism>
<keyword evidence="3" id="KW-1185">Reference proteome</keyword>
<protein>
    <submittedName>
        <fullName evidence="2">Uncharacterized protein</fullName>
    </submittedName>
</protein>
<dbReference type="EMBL" id="AZGY01000029">
    <property type="protein sequence ID" value="KZZ88478.1"/>
    <property type="molecule type" value="Genomic_DNA"/>
</dbReference>
<dbReference type="AlphaFoldDB" id="A0A167W717"/>
<evidence type="ECO:0000313" key="3">
    <source>
        <dbReference type="Proteomes" id="UP000078544"/>
    </source>
</evidence>
<dbReference type="Proteomes" id="UP000078544">
    <property type="component" value="Unassembled WGS sequence"/>
</dbReference>
<reference evidence="2 3" key="1">
    <citation type="journal article" date="2016" name="Genome Biol. Evol.">
        <title>Divergent and convergent evolution of fungal pathogenicity.</title>
        <authorList>
            <person name="Shang Y."/>
            <person name="Xiao G."/>
            <person name="Zheng P."/>
            <person name="Cen K."/>
            <person name="Zhan S."/>
            <person name="Wang C."/>
        </authorList>
    </citation>
    <scope>NUCLEOTIDE SEQUENCE [LARGE SCALE GENOMIC DNA]</scope>
    <source>
        <strain evidence="2 3">RCEF 2490</strain>
    </source>
</reference>
<comment type="caution">
    <text evidence="2">The sequence shown here is derived from an EMBL/GenBank/DDBJ whole genome shotgun (WGS) entry which is preliminary data.</text>
</comment>
<feature type="compositionally biased region" description="Basic and acidic residues" evidence="1">
    <location>
        <begin position="247"/>
        <end position="259"/>
    </location>
</feature>
<proteinExistence type="predicted"/>
<accession>A0A167W717</accession>
<evidence type="ECO:0000313" key="2">
    <source>
        <dbReference type="EMBL" id="KZZ88478.1"/>
    </source>
</evidence>